<feature type="transmembrane region" description="Helical" evidence="2">
    <location>
        <begin position="12"/>
        <end position="36"/>
    </location>
</feature>
<dbReference type="EMBL" id="KZ010886">
    <property type="protein sequence ID" value="PIO14291.1"/>
    <property type="molecule type" value="Genomic_DNA"/>
</dbReference>
<feature type="compositionally biased region" description="Pro residues" evidence="1">
    <location>
        <begin position="138"/>
        <end position="147"/>
    </location>
</feature>
<evidence type="ECO:0000256" key="2">
    <source>
        <dbReference type="SAM" id="Phobius"/>
    </source>
</evidence>
<dbReference type="AlphaFoldDB" id="A0A2G9QGM0"/>
<feature type="region of interest" description="Disordered" evidence="1">
    <location>
        <begin position="47"/>
        <end position="68"/>
    </location>
</feature>
<feature type="compositionally biased region" description="Low complexity" evidence="1">
    <location>
        <begin position="109"/>
        <end position="118"/>
    </location>
</feature>
<keyword evidence="2" id="KW-0812">Transmembrane</keyword>
<feature type="non-terminal residue" evidence="3">
    <location>
        <position position="1"/>
    </location>
</feature>
<gene>
    <name evidence="3" type="ORF">AB205_0218000</name>
</gene>
<keyword evidence="2" id="KW-1133">Transmembrane helix</keyword>
<protein>
    <submittedName>
        <fullName evidence="3">Uncharacterized protein</fullName>
    </submittedName>
</protein>
<organism evidence="3 4">
    <name type="scientific">Aquarana catesbeiana</name>
    <name type="common">American bullfrog</name>
    <name type="synonym">Rana catesbeiana</name>
    <dbReference type="NCBI Taxonomy" id="8400"/>
    <lineage>
        <taxon>Eukaryota</taxon>
        <taxon>Metazoa</taxon>
        <taxon>Chordata</taxon>
        <taxon>Craniata</taxon>
        <taxon>Vertebrata</taxon>
        <taxon>Euteleostomi</taxon>
        <taxon>Amphibia</taxon>
        <taxon>Batrachia</taxon>
        <taxon>Anura</taxon>
        <taxon>Neobatrachia</taxon>
        <taxon>Ranoidea</taxon>
        <taxon>Ranidae</taxon>
        <taxon>Aquarana</taxon>
    </lineage>
</organism>
<evidence type="ECO:0000313" key="3">
    <source>
        <dbReference type="EMBL" id="PIO14291.1"/>
    </source>
</evidence>
<feature type="compositionally biased region" description="Polar residues" evidence="1">
    <location>
        <begin position="54"/>
        <end position="68"/>
    </location>
</feature>
<dbReference type="Proteomes" id="UP000228934">
    <property type="component" value="Unassembled WGS sequence"/>
</dbReference>
<sequence length="147" mass="15934">LLLHFWWCTQYSAVIVQLLLLFWWCTQYLIQCSVLLQNKIYIMSGRPPRRGRHSQTTQRGQAGSVSTVNSGGGAHLSFFSAAGCIIEPQHAEEMVGWITKLSSSSSSSVTQAQSSLPSNAAAKGAYSPGSLPRVTPSLTPPSIPRTI</sequence>
<proteinExistence type="predicted"/>
<evidence type="ECO:0000256" key="1">
    <source>
        <dbReference type="SAM" id="MobiDB-lite"/>
    </source>
</evidence>
<reference evidence="4" key="1">
    <citation type="journal article" date="2017" name="Nat. Commun.">
        <title>The North American bullfrog draft genome provides insight into hormonal regulation of long noncoding RNA.</title>
        <authorList>
            <person name="Hammond S.A."/>
            <person name="Warren R.L."/>
            <person name="Vandervalk B.P."/>
            <person name="Kucuk E."/>
            <person name="Khan H."/>
            <person name="Gibb E.A."/>
            <person name="Pandoh P."/>
            <person name="Kirk H."/>
            <person name="Zhao Y."/>
            <person name="Jones M."/>
            <person name="Mungall A.J."/>
            <person name="Coope R."/>
            <person name="Pleasance S."/>
            <person name="Moore R.A."/>
            <person name="Holt R.A."/>
            <person name="Round J.M."/>
            <person name="Ohora S."/>
            <person name="Walle B.V."/>
            <person name="Veldhoen N."/>
            <person name="Helbing C.C."/>
            <person name="Birol I."/>
        </authorList>
    </citation>
    <scope>NUCLEOTIDE SEQUENCE [LARGE SCALE GENOMIC DNA]</scope>
</reference>
<accession>A0A2G9QGM0</accession>
<feature type="region of interest" description="Disordered" evidence="1">
    <location>
        <begin position="109"/>
        <end position="147"/>
    </location>
</feature>
<keyword evidence="2" id="KW-0472">Membrane</keyword>
<evidence type="ECO:0000313" key="4">
    <source>
        <dbReference type="Proteomes" id="UP000228934"/>
    </source>
</evidence>
<name>A0A2G9QGM0_AQUCT</name>
<keyword evidence="4" id="KW-1185">Reference proteome</keyword>